<dbReference type="Proteomes" id="UP000189796">
    <property type="component" value="Chromosome I"/>
</dbReference>
<gene>
    <name evidence="1" type="ORF">SAMN05443248_3926</name>
</gene>
<evidence type="ECO:0000313" key="1">
    <source>
        <dbReference type="EMBL" id="SHH16570.1"/>
    </source>
</evidence>
<organism evidence="1 2">
    <name type="scientific">Bradyrhizobium erythrophlei</name>
    <dbReference type="NCBI Taxonomy" id="1437360"/>
    <lineage>
        <taxon>Bacteria</taxon>
        <taxon>Pseudomonadati</taxon>
        <taxon>Pseudomonadota</taxon>
        <taxon>Alphaproteobacteria</taxon>
        <taxon>Hyphomicrobiales</taxon>
        <taxon>Nitrobacteraceae</taxon>
        <taxon>Bradyrhizobium</taxon>
    </lineage>
</organism>
<name>A0A1M5QS21_9BRAD</name>
<accession>A0A1M5QS21</accession>
<evidence type="ECO:0000313" key="2">
    <source>
        <dbReference type="Proteomes" id="UP000189796"/>
    </source>
</evidence>
<dbReference type="AlphaFoldDB" id="A0A1M5QS21"/>
<reference evidence="1 2" key="1">
    <citation type="submission" date="2016-11" db="EMBL/GenBank/DDBJ databases">
        <authorList>
            <person name="Jaros S."/>
            <person name="Januszkiewicz K."/>
            <person name="Wedrychowicz H."/>
        </authorList>
    </citation>
    <scope>NUCLEOTIDE SEQUENCE [LARGE SCALE GENOMIC DNA]</scope>
    <source>
        <strain evidence="1 2">GAS138</strain>
    </source>
</reference>
<sequence>MILRQWVRMDAKIRLLIEWSLVRIQPGEPKTDFPRLKLYDFWVSIDPVSATGRKNGSHPFPDWPFRVYVVPPIRQAGQRNAL</sequence>
<protein>
    <submittedName>
        <fullName evidence="1">Uncharacterized protein</fullName>
    </submittedName>
</protein>
<proteinExistence type="predicted"/>
<dbReference type="EMBL" id="LT670817">
    <property type="protein sequence ID" value="SHH16570.1"/>
    <property type="molecule type" value="Genomic_DNA"/>
</dbReference>